<dbReference type="PANTHER" id="PTHR11799:SF12">
    <property type="entry name" value="PARAOXONASE-RELATED"/>
    <property type="match status" value="1"/>
</dbReference>
<dbReference type="EMBL" id="FQYP01000006">
    <property type="protein sequence ID" value="SHJ17197.1"/>
    <property type="molecule type" value="Genomic_DNA"/>
</dbReference>
<evidence type="ECO:0000256" key="3">
    <source>
        <dbReference type="ARBA" id="ARBA00023157"/>
    </source>
</evidence>
<dbReference type="InterPro" id="IPR011042">
    <property type="entry name" value="6-blade_b-propeller_TolB-like"/>
</dbReference>
<dbReference type="Gene3D" id="2.120.10.30">
    <property type="entry name" value="TolB, C-terminal domain"/>
    <property type="match status" value="1"/>
</dbReference>
<dbReference type="InterPro" id="IPR002640">
    <property type="entry name" value="Arylesterase"/>
</dbReference>
<dbReference type="STRING" id="570521.SAMN04488508_10668"/>
<evidence type="ECO:0000256" key="2">
    <source>
        <dbReference type="ARBA" id="ARBA00022801"/>
    </source>
</evidence>
<name>A0A1M6H4L6_9FLAO</name>
<evidence type="ECO:0000313" key="6">
    <source>
        <dbReference type="Proteomes" id="UP000184432"/>
    </source>
</evidence>
<organism evidence="5 6">
    <name type="scientific">Aquimarina spongiae</name>
    <dbReference type="NCBI Taxonomy" id="570521"/>
    <lineage>
        <taxon>Bacteria</taxon>
        <taxon>Pseudomonadati</taxon>
        <taxon>Bacteroidota</taxon>
        <taxon>Flavobacteriia</taxon>
        <taxon>Flavobacteriales</taxon>
        <taxon>Flavobacteriaceae</taxon>
        <taxon>Aquimarina</taxon>
    </lineage>
</organism>
<dbReference type="Pfam" id="PF01731">
    <property type="entry name" value="Arylesterase"/>
    <property type="match status" value="1"/>
</dbReference>
<keyword evidence="2" id="KW-0378">Hydrolase</keyword>
<evidence type="ECO:0000256" key="4">
    <source>
        <dbReference type="ARBA" id="ARBA00023180"/>
    </source>
</evidence>
<dbReference type="OrthoDB" id="1158171at2"/>
<proteinExistence type="inferred from homology"/>
<gene>
    <name evidence="5" type="ORF">SAMN04488508_10668</name>
</gene>
<dbReference type="Proteomes" id="UP000184432">
    <property type="component" value="Unassembled WGS sequence"/>
</dbReference>
<dbReference type="RefSeq" id="WP_073316782.1">
    <property type="nucleotide sequence ID" value="NZ_FQYP01000006.1"/>
</dbReference>
<dbReference type="GO" id="GO:0004064">
    <property type="term" value="F:arylesterase activity"/>
    <property type="evidence" value="ECO:0007669"/>
    <property type="project" value="InterPro"/>
</dbReference>
<dbReference type="PANTHER" id="PTHR11799">
    <property type="entry name" value="PARAOXONASE"/>
    <property type="match status" value="1"/>
</dbReference>
<dbReference type="AlphaFoldDB" id="A0A1M6H4L6"/>
<dbReference type="InterPro" id="IPR051288">
    <property type="entry name" value="Serum_paraoxonase/arylesterase"/>
</dbReference>
<evidence type="ECO:0000313" key="5">
    <source>
        <dbReference type="EMBL" id="SHJ17197.1"/>
    </source>
</evidence>
<protein>
    <submittedName>
        <fullName evidence="5">Arylesterase / paraoxonase</fullName>
    </submittedName>
</protein>
<accession>A0A1M6H4L6</accession>
<keyword evidence="4" id="KW-0325">Glycoprotein</keyword>
<dbReference type="SUPFAM" id="SSF63829">
    <property type="entry name" value="Calcium-dependent phosphotriesterase"/>
    <property type="match status" value="1"/>
</dbReference>
<comment type="similarity">
    <text evidence="1">Belongs to the paraoxonase family.</text>
</comment>
<evidence type="ECO:0000256" key="1">
    <source>
        <dbReference type="ARBA" id="ARBA00008595"/>
    </source>
</evidence>
<keyword evidence="6" id="KW-1185">Reference proteome</keyword>
<sequence>MRRRFVKIALLVLIVFLGYVFYTLQSTGFFRTVENHFEGSVLKQIPLQGAEDITISHTDNFALVSSTKRNIYPPTEEESGGLYKLDLQNNSFTTIHLSKSFSKPFAPHGISMFKKDGAYTVLSVNHTKNGHSIEKFRLIGDSLIFEKTYSHPSMISPNDVVLIDQNRFYFTNDHGYTKGMGKFFEEYLGLSVSNVVYFDGTDFIEVADGIAYANGINFDPSKNLLYVASPRGFEIKVYSRNPDGTLTFTEDIPCGTGVDNIEIDPKGNIWTAGHPNLLRFKAYAKGNKTAAPSEIIKVTYRKKGDYTAESIFVDKGDLMSGSSVATPFQDMILTGNVMDNKFLILKN</sequence>
<keyword evidence="3" id="KW-1015">Disulfide bond</keyword>
<reference evidence="6" key="1">
    <citation type="submission" date="2016-11" db="EMBL/GenBank/DDBJ databases">
        <authorList>
            <person name="Varghese N."/>
            <person name="Submissions S."/>
        </authorList>
    </citation>
    <scope>NUCLEOTIDE SEQUENCE [LARGE SCALE GENOMIC DNA]</scope>
    <source>
        <strain evidence="6">DSM 22623</strain>
    </source>
</reference>